<comment type="caution">
    <text evidence="1">The sequence shown here is derived from an EMBL/GenBank/DDBJ whole genome shotgun (WGS) entry which is preliminary data.</text>
</comment>
<sequence>EVDLHSHLTTITLPLSHDIDDEYEWIVELLSWIQVPNSKRLSLLRKLATQTVVFHLWKQRNNLIHNQISFPAIAVFRSIDKELRNVISARRKYKKFRDLMAIWLR</sequence>
<evidence type="ECO:0000313" key="2">
    <source>
        <dbReference type="Proteomes" id="UP000823674"/>
    </source>
</evidence>
<protein>
    <recommendedName>
        <fullName evidence="3">Reverse transcriptase zinc-binding domain-containing protein</fullName>
    </recommendedName>
</protein>
<organism evidence="1 2">
    <name type="scientific">Brassica rapa subsp. trilocularis</name>
    <dbReference type="NCBI Taxonomy" id="1813537"/>
    <lineage>
        <taxon>Eukaryota</taxon>
        <taxon>Viridiplantae</taxon>
        <taxon>Streptophyta</taxon>
        <taxon>Embryophyta</taxon>
        <taxon>Tracheophyta</taxon>
        <taxon>Spermatophyta</taxon>
        <taxon>Magnoliopsida</taxon>
        <taxon>eudicotyledons</taxon>
        <taxon>Gunneridae</taxon>
        <taxon>Pentapetalae</taxon>
        <taxon>rosids</taxon>
        <taxon>malvids</taxon>
        <taxon>Brassicales</taxon>
        <taxon>Brassicaceae</taxon>
        <taxon>Brassiceae</taxon>
        <taxon>Brassica</taxon>
    </lineage>
</organism>
<dbReference type="EMBL" id="JADBGQ010000003">
    <property type="protein sequence ID" value="KAG5406050.1"/>
    <property type="molecule type" value="Genomic_DNA"/>
</dbReference>
<dbReference type="Proteomes" id="UP000823674">
    <property type="component" value="Chromosome A03"/>
</dbReference>
<name>A0ABQ7N585_BRACM</name>
<reference evidence="1 2" key="1">
    <citation type="submission" date="2021-03" db="EMBL/GenBank/DDBJ databases">
        <authorList>
            <person name="King G.J."/>
            <person name="Bancroft I."/>
            <person name="Baten A."/>
            <person name="Bloomfield J."/>
            <person name="Borpatragohain P."/>
            <person name="He Z."/>
            <person name="Irish N."/>
            <person name="Irwin J."/>
            <person name="Liu K."/>
            <person name="Mauleon R.P."/>
            <person name="Moore J."/>
            <person name="Morris R."/>
            <person name="Ostergaard L."/>
            <person name="Wang B."/>
            <person name="Wells R."/>
        </authorList>
    </citation>
    <scope>NUCLEOTIDE SEQUENCE [LARGE SCALE GENOMIC DNA]</scope>
    <source>
        <strain evidence="1">R-o-18</strain>
        <tissue evidence="1">Leaf</tissue>
    </source>
</reference>
<accession>A0ABQ7N585</accession>
<evidence type="ECO:0000313" key="1">
    <source>
        <dbReference type="EMBL" id="KAG5406050.1"/>
    </source>
</evidence>
<proteinExistence type="predicted"/>
<keyword evidence="2" id="KW-1185">Reference proteome</keyword>
<evidence type="ECO:0008006" key="3">
    <source>
        <dbReference type="Google" id="ProtNLM"/>
    </source>
</evidence>
<feature type="non-terminal residue" evidence="1">
    <location>
        <position position="1"/>
    </location>
</feature>
<gene>
    <name evidence="1" type="primary">A03p065300.1_BraROA</name>
    <name evidence="1" type="ORF">IGI04_012169</name>
</gene>